<reference evidence="1" key="2">
    <citation type="journal article" date="2021" name="PeerJ">
        <title>Extensive microbial diversity within the chicken gut microbiome revealed by metagenomics and culture.</title>
        <authorList>
            <person name="Gilroy R."/>
            <person name="Ravi A."/>
            <person name="Getino M."/>
            <person name="Pursley I."/>
            <person name="Horton D.L."/>
            <person name="Alikhan N.F."/>
            <person name="Baker D."/>
            <person name="Gharbi K."/>
            <person name="Hall N."/>
            <person name="Watson M."/>
            <person name="Adriaenssens E.M."/>
            <person name="Foster-Nyarko E."/>
            <person name="Jarju S."/>
            <person name="Secka A."/>
            <person name="Antonio M."/>
            <person name="Oren A."/>
            <person name="Chaudhuri R.R."/>
            <person name="La Ragione R."/>
            <person name="Hildebrand F."/>
            <person name="Pallen M.J."/>
        </authorList>
    </citation>
    <scope>NUCLEOTIDE SEQUENCE</scope>
    <source>
        <strain evidence="1">6919</strain>
    </source>
</reference>
<sequence>VAGNKIYNQMRHRLEGNGSNSILSPVMKDAWRSDYTEGTIPNPRNSVNYYVSDRFLENGSYFRLKNMQIGYTIPADKIKKVGLQNCRIYLQGANLLTATKYTGFDPEVGGSIDYGNYPQARSFILGANITF</sequence>
<protein>
    <recommendedName>
        <fullName evidence="3">TonB-dependent receptor</fullName>
    </recommendedName>
</protein>
<reference evidence="1" key="1">
    <citation type="submission" date="2020-10" db="EMBL/GenBank/DDBJ databases">
        <authorList>
            <person name="Gilroy R."/>
        </authorList>
    </citation>
    <scope>NUCLEOTIDE SEQUENCE</scope>
    <source>
        <strain evidence="1">6919</strain>
    </source>
</reference>
<evidence type="ECO:0000313" key="2">
    <source>
        <dbReference type="Proteomes" id="UP000823598"/>
    </source>
</evidence>
<gene>
    <name evidence="1" type="ORF">IAB88_03325</name>
</gene>
<proteinExistence type="predicted"/>
<dbReference type="AlphaFoldDB" id="A0A9D9IP93"/>
<dbReference type="SUPFAM" id="SSF56935">
    <property type="entry name" value="Porins"/>
    <property type="match status" value="1"/>
</dbReference>
<dbReference type="EMBL" id="JADIMC010000038">
    <property type="protein sequence ID" value="MBO8476007.1"/>
    <property type="molecule type" value="Genomic_DNA"/>
</dbReference>
<evidence type="ECO:0000313" key="1">
    <source>
        <dbReference type="EMBL" id="MBO8476007.1"/>
    </source>
</evidence>
<accession>A0A9D9IP93</accession>
<organism evidence="1 2">
    <name type="scientific">Candidatus Limisoma faecipullorum</name>
    <dbReference type="NCBI Taxonomy" id="2840854"/>
    <lineage>
        <taxon>Bacteria</taxon>
        <taxon>Pseudomonadati</taxon>
        <taxon>Bacteroidota</taxon>
        <taxon>Bacteroidia</taxon>
        <taxon>Bacteroidales</taxon>
        <taxon>Candidatus Limisoma</taxon>
    </lineage>
</organism>
<feature type="non-terminal residue" evidence="1">
    <location>
        <position position="1"/>
    </location>
</feature>
<dbReference type="Proteomes" id="UP000823598">
    <property type="component" value="Unassembled WGS sequence"/>
</dbReference>
<evidence type="ECO:0008006" key="3">
    <source>
        <dbReference type="Google" id="ProtNLM"/>
    </source>
</evidence>
<name>A0A9D9IP93_9BACT</name>
<comment type="caution">
    <text evidence="1">The sequence shown here is derived from an EMBL/GenBank/DDBJ whole genome shotgun (WGS) entry which is preliminary data.</text>
</comment>